<dbReference type="GeneID" id="78500169"/>
<dbReference type="GO" id="GO:0005886">
    <property type="term" value="C:plasma membrane"/>
    <property type="evidence" value="ECO:0007669"/>
    <property type="project" value="UniProtKB-SubCell"/>
</dbReference>
<evidence type="ECO:0000256" key="6">
    <source>
        <dbReference type="ARBA" id="ARBA00022692"/>
    </source>
</evidence>
<evidence type="ECO:0000256" key="14">
    <source>
        <dbReference type="ARBA" id="ARBA00023264"/>
    </source>
</evidence>
<evidence type="ECO:0000256" key="17">
    <source>
        <dbReference type="PIRSR" id="PIRSR600829-3"/>
    </source>
</evidence>
<dbReference type="EMBL" id="FMZL01000005">
    <property type="protein sequence ID" value="SDC19592.1"/>
    <property type="molecule type" value="Genomic_DNA"/>
</dbReference>
<proteinExistence type="inferred from homology"/>
<reference evidence="21" key="2">
    <citation type="submission" date="2016-10" db="EMBL/GenBank/DDBJ databases">
        <authorList>
            <person name="de Groot N.N."/>
        </authorList>
    </citation>
    <scope>NUCLEOTIDE SEQUENCE [LARGE SCALE GENOMIC DNA]</scope>
    <source>
        <strain evidence="20">DSM 22619</strain>
        <strain evidence="21">DSM 22620</strain>
    </source>
</reference>
<comment type="cofactor">
    <cofactor evidence="18">
        <name>Mg(2+)</name>
        <dbReference type="ChEBI" id="CHEBI:18420"/>
    </cofactor>
    <text evidence="18">Mn(2+), Zn(2+), Cd(2+) and Co(2+) support activity to lesser extents.</text>
</comment>
<keyword evidence="22" id="KW-1185">Reference proteome</keyword>
<comment type="similarity">
    <text evidence="2">Belongs to the bacterial diacylglycerol kinase family.</text>
</comment>
<feature type="transmembrane region" description="Helical" evidence="19">
    <location>
        <begin position="98"/>
        <end position="123"/>
    </location>
</feature>
<protein>
    <submittedName>
        <fullName evidence="21">Diacylglycerol kinase (ATP)</fullName>
    </submittedName>
    <submittedName>
        <fullName evidence="20">Undecaprenol kinase</fullName>
    </submittedName>
</protein>
<dbReference type="AlphaFoldDB" id="A0A1H1LB20"/>
<dbReference type="OrthoDB" id="9796011at2"/>
<evidence type="ECO:0000313" key="21">
    <source>
        <dbReference type="EMBL" id="SDR71235.1"/>
    </source>
</evidence>
<dbReference type="PROSITE" id="PS01069">
    <property type="entry name" value="DAGK_PROKAR"/>
    <property type="match status" value="1"/>
</dbReference>
<evidence type="ECO:0000256" key="19">
    <source>
        <dbReference type="SAM" id="Phobius"/>
    </source>
</evidence>
<dbReference type="InterPro" id="IPR033717">
    <property type="entry name" value="UDPK"/>
</dbReference>
<evidence type="ECO:0000313" key="20">
    <source>
        <dbReference type="EMBL" id="SDC19592.1"/>
    </source>
</evidence>
<evidence type="ECO:0000256" key="9">
    <source>
        <dbReference type="ARBA" id="ARBA00022840"/>
    </source>
</evidence>
<dbReference type="GO" id="GO:0008654">
    <property type="term" value="P:phospholipid biosynthetic process"/>
    <property type="evidence" value="ECO:0007669"/>
    <property type="project" value="UniProtKB-KW"/>
</dbReference>
<feature type="binding site" evidence="17">
    <location>
        <begin position="96"/>
        <end position="97"/>
    </location>
    <ligand>
        <name>ATP</name>
        <dbReference type="ChEBI" id="CHEBI:30616"/>
    </ligand>
</feature>
<dbReference type="GO" id="GO:0005524">
    <property type="term" value="F:ATP binding"/>
    <property type="evidence" value="ECO:0007669"/>
    <property type="project" value="UniProtKB-KW"/>
</dbReference>
<keyword evidence="7 17" id="KW-0547">Nucleotide-binding</keyword>
<evidence type="ECO:0000256" key="3">
    <source>
        <dbReference type="ARBA" id="ARBA00022475"/>
    </source>
</evidence>
<keyword evidence="10 19" id="KW-1133">Transmembrane helix</keyword>
<evidence type="ECO:0000256" key="12">
    <source>
        <dbReference type="ARBA" id="ARBA00023136"/>
    </source>
</evidence>
<dbReference type="EMBL" id="LT629759">
    <property type="protein sequence ID" value="SDR71235.1"/>
    <property type="molecule type" value="Genomic_DNA"/>
</dbReference>
<evidence type="ECO:0000256" key="5">
    <source>
        <dbReference type="ARBA" id="ARBA00022679"/>
    </source>
</evidence>
<keyword evidence="4" id="KW-0444">Lipid biosynthesis</keyword>
<evidence type="ECO:0000256" key="1">
    <source>
        <dbReference type="ARBA" id="ARBA00004651"/>
    </source>
</evidence>
<evidence type="ECO:0000256" key="4">
    <source>
        <dbReference type="ARBA" id="ARBA00022516"/>
    </source>
</evidence>
<keyword evidence="12 19" id="KW-0472">Membrane</keyword>
<keyword evidence="3" id="KW-1003">Cell membrane</keyword>
<keyword evidence="13" id="KW-0594">Phospholipid biosynthesis</keyword>
<keyword evidence="9 17" id="KW-0067">ATP-binding</keyword>
<dbReference type="InterPro" id="IPR000829">
    <property type="entry name" value="DAGK"/>
</dbReference>
<accession>A0A1H1LB20</accession>
<dbReference type="Pfam" id="PF01219">
    <property type="entry name" value="DAGK_prokar"/>
    <property type="match status" value="1"/>
</dbReference>
<dbReference type="InterPro" id="IPR036945">
    <property type="entry name" value="DAGK_sf"/>
</dbReference>
<keyword evidence="5" id="KW-0808">Transferase</keyword>
<feature type="active site" description="Proton acceptor" evidence="15">
    <location>
        <position position="71"/>
    </location>
</feature>
<dbReference type="Gene3D" id="1.10.287.3610">
    <property type="match status" value="1"/>
</dbReference>
<gene>
    <name evidence="20" type="ORF">SAMN04487824_10527</name>
    <name evidence="21" type="ORF">SAMN04489857_0800</name>
</gene>
<evidence type="ECO:0000256" key="8">
    <source>
        <dbReference type="ARBA" id="ARBA00022777"/>
    </source>
</evidence>
<name>A0A1H1LB20_9ACTN</name>
<feature type="binding site" evidence="18">
    <location>
        <position position="30"/>
    </location>
    <ligand>
        <name>a divalent metal cation</name>
        <dbReference type="ChEBI" id="CHEBI:60240"/>
    </ligand>
</feature>
<evidence type="ECO:0000256" key="15">
    <source>
        <dbReference type="PIRSR" id="PIRSR600829-1"/>
    </source>
</evidence>
<keyword evidence="11" id="KW-0443">Lipid metabolism</keyword>
<evidence type="ECO:0000256" key="2">
    <source>
        <dbReference type="ARBA" id="ARBA00005967"/>
    </source>
</evidence>
<dbReference type="Proteomes" id="UP000198528">
    <property type="component" value="Unassembled WGS sequence"/>
</dbReference>
<evidence type="ECO:0000313" key="23">
    <source>
        <dbReference type="Proteomes" id="UP000199480"/>
    </source>
</evidence>
<comment type="subcellular location">
    <subcellularLocation>
        <location evidence="1">Cell membrane</location>
        <topology evidence="1">Multi-pass membrane protein</topology>
    </subcellularLocation>
</comment>
<feature type="transmembrane region" description="Helical" evidence="19">
    <location>
        <begin position="56"/>
        <end position="77"/>
    </location>
</feature>
<feature type="binding site" evidence="18">
    <location>
        <position position="78"/>
    </location>
    <ligand>
        <name>a divalent metal cation</name>
        <dbReference type="ChEBI" id="CHEBI:60240"/>
    </ligand>
</feature>
<dbReference type="CDD" id="cd14265">
    <property type="entry name" value="UDPK_IM_like"/>
    <property type="match status" value="1"/>
</dbReference>
<dbReference type="PANTHER" id="PTHR34299:SF1">
    <property type="entry name" value="DIACYLGLYCEROL KINASE"/>
    <property type="match status" value="1"/>
</dbReference>
<evidence type="ECO:0000256" key="11">
    <source>
        <dbReference type="ARBA" id="ARBA00023098"/>
    </source>
</evidence>
<dbReference type="GO" id="GO:0016301">
    <property type="term" value="F:kinase activity"/>
    <property type="evidence" value="ECO:0007669"/>
    <property type="project" value="UniProtKB-KW"/>
</dbReference>
<dbReference type="STRING" id="604330.SAMN04489857_0800"/>
<dbReference type="PANTHER" id="PTHR34299">
    <property type="entry name" value="DIACYLGLYCEROL KINASE"/>
    <property type="match status" value="1"/>
</dbReference>
<keyword evidence="8 21" id="KW-0418">Kinase</keyword>
<evidence type="ECO:0000256" key="10">
    <source>
        <dbReference type="ARBA" id="ARBA00022989"/>
    </source>
</evidence>
<dbReference type="RefSeq" id="WP_090845624.1">
    <property type="nucleotide sequence ID" value="NZ_FMZL01000005.1"/>
</dbReference>
<dbReference type="Proteomes" id="UP000199480">
    <property type="component" value="Chromosome I"/>
</dbReference>
<feature type="transmembrane region" description="Helical" evidence="19">
    <location>
        <begin position="33"/>
        <end position="50"/>
    </location>
</feature>
<feature type="binding site" evidence="17">
    <location>
        <begin position="87"/>
        <end position="89"/>
    </location>
    <ligand>
        <name>ATP</name>
        <dbReference type="ChEBI" id="CHEBI:30616"/>
    </ligand>
</feature>
<feature type="binding site" evidence="17">
    <location>
        <position position="30"/>
    </location>
    <ligand>
        <name>ATP</name>
        <dbReference type="ChEBI" id="CHEBI:30616"/>
    </ligand>
</feature>
<feature type="binding site" evidence="17">
    <location>
        <position position="78"/>
    </location>
    <ligand>
        <name>ATP</name>
        <dbReference type="ChEBI" id="CHEBI:30616"/>
    </ligand>
</feature>
<evidence type="ECO:0000313" key="22">
    <source>
        <dbReference type="Proteomes" id="UP000198528"/>
    </source>
</evidence>
<keyword evidence="18" id="KW-0479">Metal-binding</keyword>
<reference evidence="22 23" key="1">
    <citation type="submission" date="2016-10" db="EMBL/GenBank/DDBJ databases">
        <authorList>
            <person name="Varghese N."/>
            <person name="Submissions S."/>
        </authorList>
    </citation>
    <scope>NUCLEOTIDE SEQUENCE [LARGE SCALE GENOMIC DNA]</scope>
    <source>
        <strain evidence="22">DSM 22619</strain>
        <strain evidence="23">DSM 22620</strain>
    </source>
</reference>
<organism evidence="21 23">
    <name type="scientific">Parafannyhessea umbonata</name>
    <dbReference type="NCBI Taxonomy" id="604330"/>
    <lineage>
        <taxon>Bacteria</taxon>
        <taxon>Bacillati</taxon>
        <taxon>Actinomycetota</taxon>
        <taxon>Coriobacteriia</taxon>
        <taxon>Coriobacteriales</taxon>
        <taxon>Atopobiaceae</taxon>
        <taxon>Parafannyhessea</taxon>
    </lineage>
</organism>
<evidence type="ECO:0000256" key="16">
    <source>
        <dbReference type="PIRSR" id="PIRSR600829-2"/>
    </source>
</evidence>
<keyword evidence="14" id="KW-1208">Phospholipid metabolism</keyword>
<dbReference type="GO" id="GO:0046872">
    <property type="term" value="F:metal ion binding"/>
    <property type="evidence" value="ECO:0007669"/>
    <property type="project" value="UniProtKB-KW"/>
</dbReference>
<keyword evidence="18" id="KW-0460">Magnesium</keyword>
<evidence type="ECO:0000256" key="18">
    <source>
        <dbReference type="PIRSR" id="PIRSR600829-4"/>
    </source>
</evidence>
<evidence type="ECO:0000256" key="13">
    <source>
        <dbReference type="ARBA" id="ARBA00023209"/>
    </source>
</evidence>
<sequence>MIPGRSPRHPSFRRSFLFALQGFRTALRQERNIKVMLAGGAFAVAMGLILRIDAVSWAIVLVCCGMVIAAELLNTAIETVVDLVSPEFHPLAGQAKDIAAAASWVLSLTAAVVGVIVYASALIRLLAG</sequence>
<evidence type="ECO:0000256" key="7">
    <source>
        <dbReference type="ARBA" id="ARBA00022741"/>
    </source>
</evidence>
<keyword evidence="6 19" id="KW-0812">Transmembrane</keyword>
<feature type="binding site" evidence="16">
    <location>
        <position position="71"/>
    </location>
    <ligand>
        <name>substrate</name>
    </ligand>
</feature>